<gene>
    <name evidence="15" type="primary">mrpA_2</name>
    <name evidence="15" type="ORF">DEVEQU_03344</name>
</gene>
<protein>
    <submittedName>
        <fullName evidence="15">Na(+)/H(+) antiporter subunit A</fullName>
    </submittedName>
</protein>
<evidence type="ECO:0000256" key="5">
    <source>
        <dbReference type="ARBA" id="ARBA00022692"/>
    </source>
</evidence>
<evidence type="ECO:0000259" key="11">
    <source>
        <dbReference type="Pfam" id="PF00361"/>
    </source>
</evidence>
<feature type="domain" description="MrpA C-terminal/MbhE" evidence="14">
    <location>
        <begin position="750"/>
        <end position="831"/>
    </location>
</feature>
<keyword evidence="6 10" id="KW-1133">Transmembrane helix</keyword>
<keyword evidence="16" id="KW-1185">Reference proteome</keyword>
<feature type="transmembrane region" description="Helical" evidence="10">
    <location>
        <begin position="715"/>
        <end position="733"/>
    </location>
</feature>
<feature type="transmembrane region" description="Helical" evidence="10">
    <location>
        <begin position="754"/>
        <end position="772"/>
    </location>
</feature>
<keyword evidence="7" id="KW-0406">Ion transport</keyword>
<feature type="domain" description="NADH:quinone oxidoreductase/Mrp antiporter transmembrane" evidence="11">
    <location>
        <begin position="180"/>
        <end position="465"/>
    </location>
</feature>
<feature type="transmembrane region" description="Helical" evidence="10">
    <location>
        <begin position="620"/>
        <end position="646"/>
    </location>
</feature>
<dbReference type="InterPro" id="IPR025383">
    <property type="entry name" value="MrpA_C/MbhD"/>
</dbReference>
<keyword evidence="8 10" id="KW-0472">Membrane</keyword>
<evidence type="ECO:0000256" key="7">
    <source>
        <dbReference type="ARBA" id="ARBA00023065"/>
    </source>
</evidence>
<keyword evidence="2" id="KW-0813">Transport</keyword>
<feature type="transmembrane region" description="Helical" evidence="10">
    <location>
        <begin position="551"/>
        <end position="570"/>
    </location>
</feature>
<keyword evidence="5 9" id="KW-0812">Transmembrane</keyword>
<feature type="transmembrane region" description="Helical" evidence="10">
    <location>
        <begin position="294"/>
        <end position="312"/>
    </location>
</feature>
<proteinExistence type="predicted"/>
<feature type="domain" description="NADH-Ubiquinone oxidoreductase (complex I) chain 5 N-terminal" evidence="12">
    <location>
        <begin position="120"/>
        <end position="164"/>
    </location>
</feature>
<feature type="transmembrane region" description="Helical" evidence="10">
    <location>
        <begin position="186"/>
        <end position="203"/>
    </location>
</feature>
<feature type="transmembrane region" description="Helical" evidence="10">
    <location>
        <begin position="85"/>
        <end position="110"/>
    </location>
</feature>
<feature type="transmembrane region" description="Helical" evidence="10">
    <location>
        <begin position="257"/>
        <end position="273"/>
    </location>
</feature>
<dbReference type="Pfam" id="PF00361">
    <property type="entry name" value="Proton_antipo_M"/>
    <property type="match status" value="1"/>
</dbReference>
<evidence type="ECO:0000313" key="16">
    <source>
        <dbReference type="Proteomes" id="UP000268844"/>
    </source>
</evidence>
<evidence type="ECO:0000259" key="14">
    <source>
        <dbReference type="Pfam" id="PF20501"/>
    </source>
</evidence>
<dbReference type="PANTHER" id="PTHR43373">
    <property type="entry name" value="NA(+)/H(+) ANTIPORTER SUBUNIT"/>
    <property type="match status" value="1"/>
</dbReference>
<evidence type="ECO:0000256" key="4">
    <source>
        <dbReference type="ARBA" id="ARBA00022475"/>
    </source>
</evidence>
<feature type="transmembrane region" description="Helical" evidence="10">
    <location>
        <begin position="666"/>
        <end position="684"/>
    </location>
</feature>
<evidence type="ECO:0000313" key="15">
    <source>
        <dbReference type="EMBL" id="VDS06190.1"/>
    </source>
</evidence>
<feature type="transmembrane region" description="Helical" evidence="10">
    <location>
        <begin position="381"/>
        <end position="400"/>
    </location>
</feature>
<evidence type="ECO:0000256" key="8">
    <source>
        <dbReference type="ARBA" id="ARBA00023136"/>
    </source>
</evidence>
<keyword evidence="3" id="KW-0050">Antiport</keyword>
<dbReference type="InterPro" id="IPR042106">
    <property type="entry name" value="Nuo/plastoQ_OxRdtase_6_NuoJ"/>
</dbReference>
<evidence type="ECO:0000259" key="12">
    <source>
        <dbReference type="Pfam" id="PF00662"/>
    </source>
</evidence>
<dbReference type="GO" id="GO:0006811">
    <property type="term" value="P:monoatomic ion transport"/>
    <property type="evidence" value="ECO:0007669"/>
    <property type="project" value="UniProtKB-KW"/>
</dbReference>
<feature type="transmembrane region" description="Helical" evidence="10">
    <location>
        <begin position="57"/>
        <end position="78"/>
    </location>
</feature>
<comment type="subcellular location">
    <subcellularLocation>
        <location evidence="1">Cell membrane</location>
        <topology evidence="1">Multi-pass membrane protein</topology>
    </subcellularLocation>
    <subcellularLocation>
        <location evidence="9">Membrane</location>
        <topology evidence="9">Multi-pass membrane protein</topology>
    </subcellularLocation>
</comment>
<dbReference type="AlphaFoldDB" id="A0A447IFE0"/>
<evidence type="ECO:0000256" key="2">
    <source>
        <dbReference type="ARBA" id="ARBA00022448"/>
    </source>
</evidence>
<feature type="domain" description="MrpA C-terminal/MbhD" evidence="13">
    <location>
        <begin position="673"/>
        <end position="737"/>
    </location>
</feature>
<dbReference type="PANTHER" id="PTHR43373:SF1">
    <property type="entry name" value="NA(+)_H(+) ANTIPORTER SUBUNIT A"/>
    <property type="match status" value="1"/>
</dbReference>
<name>A0A447IFE0_9HYPH</name>
<keyword evidence="4" id="KW-1003">Cell membrane</keyword>
<evidence type="ECO:0000259" key="13">
    <source>
        <dbReference type="Pfam" id="PF13244"/>
    </source>
</evidence>
<accession>A0A447IFE0</accession>
<evidence type="ECO:0000256" key="3">
    <source>
        <dbReference type="ARBA" id="ARBA00022449"/>
    </source>
</evidence>
<feature type="transmembrane region" description="Helical" evidence="10">
    <location>
        <begin position="501"/>
        <end position="520"/>
    </location>
</feature>
<dbReference type="InterPro" id="IPR001516">
    <property type="entry name" value="Proton_antipo_N"/>
</dbReference>
<evidence type="ECO:0000256" key="9">
    <source>
        <dbReference type="RuleBase" id="RU000320"/>
    </source>
</evidence>
<feature type="transmembrane region" description="Helical" evidence="10">
    <location>
        <begin position="130"/>
        <end position="151"/>
    </location>
</feature>
<feature type="transmembrane region" description="Helical" evidence="10">
    <location>
        <begin position="459"/>
        <end position="480"/>
    </location>
</feature>
<feature type="transmembrane region" description="Helical" evidence="10">
    <location>
        <begin position="356"/>
        <end position="375"/>
    </location>
</feature>
<dbReference type="Pfam" id="PF20501">
    <property type="entry name" value="MbhE"/>
    <property type="match status" value="1"/>
</dbReference>
<dbReference type="InterPro" id="IPR001750">
    <property type="entry name" value="ND/Mrp_TM"/>
</dbReference>
<dbReference type="InterPro" id="IPR050616">
    <property type="entry name" value="CPA3_Na-H_Antiporter_A"/>
</dbReference>
<dbReference type="Pfam" id="PF00662">
    <property type="entry name" value="Proton_antipo_N"/>
    <property type="match status" value="1"/>
</dbReference>
<reference evidence="15 16" key="1">
    <citation type="submission" date="2018-12" db="EMBL/GenBank/DDBJ databases">
        <authorList>
            <person name="Criscuolo A."/>
        </authorList>
    </citation>
    <scope>NUCLEOTIDE SEQUENCE [LARGE SCALE GENOMIC DNA]</scope>
    <source>
        <strain evidence="15">ACIP1116281</strain>
    </source>
</reference>
<evidence type="ECO:0000256" key="6">
    <source>
        <dbReference type="ARBA" id="ARBA00022989"/>
    </source>
</evidence>
<dbReference type="EMBL" id="UZWD01000039">
    <property type="protein sequence ID" value="VDS06190.1"/>
    <property type="molecule type" value="Genomic_DNA"/>
</dbReference>
<dbReference type="InterPro" id="IPR046806">
    <property type="entry name" value="MrpA_C/MbhE"/>
</dbReference>
<evidence type="ECO:0000256" key="1">
    <source>
        <dbReference type="ARBA" id="ARBA00004651"/>
    </source>
</evidence>
<dbReference type="PRINTS" id="PR01434">
    <property type="entry name" value="NADHDHGNASE5"/>
</dbReference>
<feature type="transmembrane region" description="Helical" evidence="10">
    <location>
        <begin position="324"/>
        <end position="344"/>
    </location>
</feature>
<feature type="transmembrane region" description="Helical" evidence="10">
    <location>
        <begin position="215"/>
        <end position="237"/>
    </location>
</feature>
<dbReference type="Gene3D" id="1.20.120.1200">
    <property type="entry name" value="NADH-ubiquinone/plastoquinone oxidoreductase chain 6, subunit NuoJ"/>
    <property type="match status" value="1"/>
</dbReference>
<organism evidence="15 16">
    <name type="scientific">Devosia equisanguinis</name>
    <dbReference type="NCBI Taxonomy" id="2490941"/>
    <lineage>
        <taxon>Bacteria</taxon>
        <taxon>Pseudomonadati</taxon>
        <taxon>Pseudomonadota</taxon>
        <taxon>Alphaproteobacteria</taxon>
        <taxon>Hyphomicrobiales</taxon>
        <taxon>Devosiaceae</taxon>
        <taxon>Devosia</taxon>
    </lineage>
</organism>
<feature type="transmembrane region" description="Helical" evidence="10">
    <location>
        <begin position="809"/>
        <end position="827"/>
    </location>
</feature>
<sequence length="841" mass="88635">MGPQSRWAASGFGWHNGQFPQKSALASPVLLERGAPFVKVRLGIVAKGLGLDTQTSIALAALAPFVAAVLAPAIHHLLGRLSGYVLALVPLGIFYVLLGFVDTIAAGNSVSVAIGWVPAYGLDLSFHLDGLSLVFALTISGIGALIVLYSGAYLAGHRHQGRFFAFILAFMGAMLGLVLADSLLALFLFWELTSVTSFLLIGFDHARQAARRAAIQALVITNIGGMALLAGAVLVHQLTGSWEMSAVRAMGQGLQEHALYGVVLALFVVAAFTKSAQVPLHFWLPNAMEAPTPVSAFLHSATMVQAGVYLLARMTPVLGGTTVWTMLLVGFGAVTLLWGALAAIKQTDLKQMLAQTTLASLGLLVLLIGLGSTYAIAAMMIYFVAHALYKAALFMVVGAIDHETGTRDITALGGLADKMPVSFIGAALAALSMVGLPLTVGYFAKEEMYLGVMGGDWQLIATLVVLVAGNALLAGVALLVMIRPFLGETVPTPKSAHEAPVAMLAGPILLGGLGVVAGVMPDGVGVLVAEPGGAAILGETVKTHLTLVLDIASPLLWLSALTWALGILVYRQADTMRTLLRRVDHKLGWNADKVFDAAMFGLIRFAGAVTRVLHHGRLELYLVAVFAAMGLALFVPMLTLNGLAWMSLPEELGQWSNKVGLGSLRIYEWGVVVLAVAGLVAVLLSRTRLVAILSLGVQGAALALIFLLFGAPDLAFTQLMVEVLAVVILTFVMTRLRLDDRDPRPFEDLARDGMLALFCGLGVALLLMQVLSGTLDTRLSDLFTATSVPIAHGHNIVNVILVDYRGFDTLGEISVVMGAGLAILALLRRRKKVDAAGKAAP</sequence>
<dbReference type="GO" id="GO:0015297">
    <property type="term" value="F:antiporter activity"/>
    <property type="evidence" value="ECO:0007669"/>
    <property type="project" value="UniProtKB-KW"/>
</dbReference>
<dbReference type="Proteomes" id="UP000268844">
    <property type="component" value="Unassembled WGS sequence"/>
</dbReference>
<dbReference type="GO" id="GO:0005886">
    <property type="term" value="C:plasma membrane"/>
    <property type="evidence" value="ECO:0007669"/>
    <property type="project" value="UniProtKB-SubCell"/>
</dbReference>
<feature type="transmembrane region" description="Helical" evidence="10">
    <location>
        <begin position="689"/>
        <end position="709"/>
    </location>
</feature>
<feature type="transmembrane region" description="Helical" evidence="10">
    <location>
        <begin position="163"/>
        <end position="180"/>
    </location>
</feature>
<feature type="transmembrane region" description="Helical" evidence="10">
    <location>
        <begin position="421"/>
        <end position="444"/>
    </location>
</feature>
<dbReference type="Pfam" id="PF13244">
    <property type="entry name" value="MbhD"/>
    <property type="match status" value="1"/>
</dbReference>
<evidence type="ECO:0000256" key="10">
    <source>
        <dbReference type="SAM" id="Phobius"/>
    </source>
</evidence>